<dbReference type="InterPro" id="IPR035587">
    <property type="entry name" value="DUS-like_FMN-bd"/>
</dbReference>
<keyword evidence="8" id="KW-1185">Reference proteome</keyword>
<keyword evidence="2" id="KW-0285">Flavoprotein</keyword>
<evidence type="ECO:0000256" key="4">
    <source>
        <dbReference type="ARBA" id="ARBA00022694"/>
    </source>
</evidence>
<dbReference type="Pfam" id="PF01207">
    <property type="entry name" value="Dus"/>
    <property type="match status" value="1"/>
</dbReference>
<keyword evidence="4" id="KW-0819">tRNA processing</keyword>
<accession>A0A4Z1T3R5</accession>
<dbReference type="PROSITE" id="PS01136">
    <property type="entry name" value="UPF0034"/>
    <property type="match status" value="1"/>
</dbReference>
<dbReference type="GO" id="GO:0050660">
    <property type="term" value="F:flavin adenine dinucleotide binding"/>
    <property type="evidence" value="ECO:0007669"/>
    <property type="project" value="InterPro"/>
</dbReference>
<dbReference type="OrthoDB" id="10262250at2759"/>
<keyword evidence="3" id="KW-0288">FMN</keyword>
<evidence type="ECO:0000256" key="5">
    <source>
        <dbReference type="ARBA" id="ARBA00023002"/>
    </source>
</evidence>
<dbReference type="PANTHER" id="PTHR45936">
    <property type="entry name" value="TRNA-DIHYDROURIDINE(20) SYNTHASE [NAD(P)+]-LIKE"/>
    <property type="match status" value="1"/>
</dbReference>
<dbReference type="PANTHER" id="PTHR45936:SF1">
    <property type="entry name" value="TRNA-DIHYDROURIDINE(20) SYNTHASE [NAD(P)+]-LIKE"/>
    <property type="match status" value="1"/>
</dbReference>
<dbReference type="SUPFAM" id="SSF51395">
    <property type="entry name" value="FMN-linked oxidoreductases"/>
    <property type="match status" value="1"/>
</dbReference>
<reference evidence="7 8" key="1">
    <citation type="submission" date="2019-05" db="EMBL/GenBank/DDBJ databases">
        <title>The compact genome of Giardia muris reveals important steps in the evolution of intestinal protozoan parasites.</title>
        <authorList>
            <person name="Xu F."/>
            <person name="Jimenez-Gonzalez A."/>
            <person name="Einarsson E."/>
            <person name="Astvaldsson A."/>
            <person name="Peirasmaki D."/>
            <person name="Eckmann L."/>
            <person name="Andersson J.O."/>
            <person name="Svard S.G."/>
            <person name="Jerlstrom-Hultqvist J."/>
        </authorList>
    </citation>
    <scope>NUCLEOTIDE SEQUENCE [LARGE SCALE GENOMIC DNA]</scope>
    <source>
        <strain evidence="7 8">Roberts-Thomson</strain>
    </source>
</reference>
<protein>
    <submittedName>
        <fullName evidence="7">tRNA-dihydrouridine synthase 2</fullName>
    </submittedName>
</protein>
<evidence type="ECO:0000259" key="6">
    <source>
        <dbReference type="Pfam" id="PF01207"/>
    </source>
</evidence>
<sequence length="391" mass="43730">MFRQRLVCQSTSPGVLYEGPLLAPMVRASNEALRLLSLRAGATAVYSEAIVCSAIVGGRVETEEETGRIRVITPDRGEHSPERILLTIRPEERKRTIIQLVASTESEGLEEVIRLLEPYCGGIDLNLGCPARFATQNNMGSKQLKNSLPLVRRVKANLVTLPLSVKIRLLTSTDQTIGLLVDLFHAGVTCVAIHMRLQGQARTESAAWSAFFSILESFYSSLYSTLETEEFKEACARFWIVANGDLYSRDQIDSFFTLSATAFTQLPIELQPFLKDRYGTRTPVMLARGAICDATLFTYVRELQAGSVPTVIDRNYFHQVQDLLEAARHGGARFTAWKYTVVLGITLVRQLHLYRTQNEERLYKECTPLLSAGQEYDYYDGLLSDLSAKVS</sequence>
<evidence type="ECO:0000256" key="3">
    <source>
        <dbReference type="ARBA" id="ARBA00022643"/>
    </source>
</evidence>
<evidence type="ECO:0000256" key="1">
    <source>
        <dbReference type="ARBA" id="ARBA00001917"/>
    </source>
</evidence>
<dbReference type="VEuPathDB" id="GiardiaDB:GMRT_10885"/>
<dbReference type="InterPro" id="IPR013785">
    <property type="entry name" value="Aldolase_TIM"/>
</dbReference>
<feature type="domain" description="DUS-like FMN-binding" evidence="6">
    <location>
        <begin position="21"/>
        <end position="212"/>
    </location>
</feature>
<evidence type="ECO:0000313" key="8">
    <source>
        <dbReference type="Proteomes" id="UP000315496"/>
    </source>
</evidence>
<comment type="cofactor">
    <cofactor evidence="1">
        <name>FMN</name>
        <dbReference type="ChEBI" id="CHEBI:58210"/>
    </cofactor>
</comment>
<evidence type="ECO:0000256" key="2">
    <source>
        <dbReference type="ARBA" id="ARBA00022630"/>
    </source>
</evidence>
<gene>
    <name evidence="7" type="ORF">GMRT_10885</name>
</gene>
<dbReference type="Proteomes" id="UP000315496">
    <property type="component" value="Chromosome 2"/>
</dbReference>
<dbReference type="InterPro" id="IPR052582">
    <property type="entry name" value="tRNA-DUS-like"/>
</dbReference>
<dbReference type="EMBL" id="VDLU01000002">
    <property type="protein sequence ID" value="TNJ28623.1"/>
    <property type="molecule type" value="Genomic_DNA"/>
</dbReference>
<name>A0A4Z1T3R5_GIAMU</name>
<proteinExistence type="predicted"/>
<dbReference type="AlphaFoldDB" id="A0A4Z1T3R5"/>
<evidence type="ECO:0000313" key="7">
    <source>
        <dbReference type="EMBL" id="TNJ28623.1"/>
    </source>
</evidence>
<comment type="caution">
    <text evidence="7">The sequence shown here is derived from an EMBL/GenBank/DDBJ whole genome shotgun (WGS) entry which is preliminary data.</text>
</comment>
<dbReference type="GO" id="GO:0017150">
    <property type="term" value="F:tRNA dihydrouridine synthase activity"/>
    <property type="evidence" value="ECO:0007669"/>
    <property type="project" value="InterPro"/>
</dbReference>
<dbReference type="GO" id="GO:0005737">
    <property type="term" value="C:cytoplasm"/>
    <property type="evidence" value="ECO:0007669"/>
    <property type="project" value="TreeGrafter"/>
</dbReference>
<dbReference type="CDD" id="cd02801">
    <property type="entry name" value="DUS_like_FMN"/>
    <property type="match status" value="1"/>
</dbReference>
<organism evidence="7 8">
    <name type="scientific">Giardia muris</name>
    <dbReference type="NCBI Taxonomy" id="5742"/>
    <lineage>
        <taxon>Eukaryota</taxon>
        <taxon>Metamonada</taxon>
        <taxon>Diplomonadida</taxon>
        <taxon>Hexamitidae</taxon>
        <taxon>Giardiinae</taxon>
        <taxon>Giardia</taxon>
    </lineage>
</organism>
<keyword evidence="5" id="KW-0560">Oxidoreductase</keyword>
<dbReference type="Gene3D" id="3.20.20.70">
    <property type="entry name" value="Aldolase class I"/>
    <property type="match status" value="1"/>
</dbReference>
<dbReference type="InterPro" id="IPR018517">
    <property type="entry name" value="tRNA_hU_synthase_CS"/>
</dbReference>